<evidence type="ECO:0000259" key="19">
    <source>
        <dbReference type="PROSITE" id="PS50259"/>
    </source>
</evidence>
<proteinExistence type="inferred from homology"/>
<dbReference type="InterPro" id="IPR000068">
    <property type="entry name" value="GPCR_3_Ca_sens_rcpt-rel"/>
</dbReference>
<keyword evidence="4" id="KW-1003">Cell membrane</keyword>
<dbReference type="GO" id="GO:0005886">
    <property type="term" value="C:plasma membrane"/>
    <property type="evidence" value="ECO:0007669"/>
    <property type="project" value="UniProtKB-SubCell"/>
</dbReference>
<feature type="transmembrane region" description="Helical" evidence="17">
    <location>
        <begin position="679"/>
        <end position="699"/>
    </location>
</feature>
<evidence type="ECO:0000256" key="4">
    <source>
        <dbReference type="ARBA" id="ARBA00022475"/>
    </source>
</evidence>
<dbReference type="GO" id="GO:0007608">
    <property type="term" value="P:sensory perception of smell"/>
    <property type="evidence" value="ECO:0007669"/>
    <property type="project" value="UniProtKB-KW"/>
</dbReference>
<dbReference type="Gene3D" id="2.10.50.30">
    <property type="entry name" value="GPCR, family 3, nine cysteines domain"/>
    <property type="match status" value="1"/>
</dbReference>
<dbReference type="InterPro" id="IPR011500">
    <property type="entry name" value="GPCR_3_9-Cys_dom"/>
</dbReference>
<feature type="domain" description="G-protein coupled receptors family 3 profile" evidence="19">
    <location>
        <begin position="568"/>
        <end position="820"/>
    </location>
</feature>
<dbReference type="PANTHER" id="PTHR24061:SF5">
    <property type="entry name" value="G-PROTEIN COUPLED RECEPTOR FAMILY C GROUP 6 MEMBER A"/>
    <property type="match status" value="1"/>
</dbReference>
<evidence type="ECO:0000256" key="15">
    <source>
        <dbReference type="ARBA" id="ARBA00039774"/>
    </source>
</evidence>
<evidence type="ECO:0000256" key="6">
    <source>
        <dbReference type="ARBA" id="ARBA00022725"/>
    </source>
</evidence>
<evidence type="ECO:0000256" key="2">
    <source>
        <dbReference type="ARBA" id="ARBA00007242"/>
    </source>
</evidence>
<evidence type="ECO:0000256" key="5">
    <source>
        <dbReference type="ARBA" id="ARBA00022692"/>
    </source>
</evidence>
<dbReference type="FunFam" id="3.40.50.2300:FF:000152">
    <property type="entry name" value="G protein-coupled receptor class C group 6 member A"/>
    <property type="match status" value="1"/>
</dbReference>
<dbReference type="PANTHER" id="PTHR24061">
    <property type="entry name" value="CALCIUM-SENSING RECEPTOR-RELATED"/>
    <property type="match status" value="1"/>
</dbReference>
<accession>A0A6P8G8R9</accession>
<evidence type="ECO:0000256" key="7">
    <source>
        <dbReference type="ARBA" id="ARBA00022729"/>
    </source>
</evidence>
<keyword evidence="6" id="KW-0552">Olfaction</keyword>
<dbReference type="InterPro" id="IPR001828">
    <property type="entry name" value="ANF_lig-bd_rcpt"/>
</dbReference>
<keyword evidence="20" id="KW-1185">Reference proteome</keyword>
<feature type="transmembrane region" description="Helical" evidence="17">
    <location>
        <begin position="638"/>
        <end position="659"/>
    </location>
</feature>
<comment type="subunit">
    <text evidence="3">Homodimer; disulfide-linked.</text>
</comment>
<keyword evidence="5 17" id="KW-0812">Transmembrane</keyword>
<feature type="region of interest" description="Disordered" evidence="16">
    <location>
        <begin position="117"/>
        <end position="138"/>
    </location>
</feature>
<evidence type="ECO:0000256" key="16">
    <source>
        <dbReference type="SAM" id="MobiDB-lite"/>
    </source>
</evidence>
<dbReference type="CTD" id="222545"/>
<reference evidence="21" key="1">
    <citation type="submission" date="2025-08" db="UniProtKB">
        <authorList>
            <consortium name="RefSeq"/>
        </authorList>
    </citation>
    <scope>IDENTIFICATION</scope>
</reference>
<dbReference type="OrthoDB" id="425344at2759"/>
<feature type="transmembrane region" description="Helical" evidence="17">
    <location>
        <begin position="567"/>
        <end position="592"/>
    </location>
</feature>
<evidence type="ECO:0000256" key="8">
    <source>
        <dbReference type="ARBA" id="ARBA00022989"/>
    </source>
</evidence>
<dbReference type="PROSITE" id="PS50259">
    <property type="entry name" value="G_PROTEIN_RECEP_F3_4"/>
    <property type="match status" value="1"/>
</dbReference>
<evidence type="ECO:0000256" key="3">
    <source>
        <dbReference type="ARBA" id="ARBA00011748"/>
    </source>
</evidence>
<dbReference type="AlphaFoldDB" id="A0A6P8G8R9"/>
<feature type="transmembrane region" description="Helical" evidence="17">
    <location>
        <begin position="722"/>
        <end position="744"/>
    </location>
</feature>
<dbReference type="SUPFAM" id="SSF53822">
    <property type="entry name" value="Periplasmic binding protein-like I"/>
    <property type="match status" value="1"/>
</dbReference>
<keyword evidence="8 17" id="KW-1133">Transmembrane helix</keyword>
<keyword evidence="12 21" id="KW-0675">Receptor</keyword>
<keyword evidence="13" id="KW-0325">Glycoprotein</keyword>
<evidence type="ECO:0000256" key="12">
    <source>
        <dbReference type="ARBA" id="ARBA00023170"/>
    </source>
</evidence>
<organism evidence="20 21">
    <name type="scientific">Clupea harengus</name>
    <name type="common">Atlantic herring</name>
    <dbReference type="NCBI Taxonomy" id="7950"/>
    <lineage>
        <taxon>Eukaryota</taxon>
        <taxon>Metazoa</taxon>
        <taxon>Chordata</taxon>
        <taxon>Craniata</taxon>
        <taxon>Vertebrata</taxon>
        <taxon>Euteleostomi</taxon>
        <taxon>Actinopterygii</taxon>
        <taxon>Neopterygii</taxon>
        <taxon>Teleostei</taxon>
        <taxon>Clupei</taxon>
        <taxon>Clupeiformes</taxon>
        <taxon>Clupeoidei</taxon>
        <taxon>Clupeidae</taxon>
        <taxon>Clupea</taxon>
    </lineage>
</organism>
<evidence type="ECO:0000256" key="17">
    <source>
        <dbReference type="SAM" id="Phobius"/>
    </source>
</evidence>
<dbReference type="Proteomes" id="UP000515152">
    <property type="component" value="Chromosome 11"/>
</dbReference>
<feature type="signal peptide" evidence="18">
    <location>
        <begin position="1"/>
        <end position="17"/>
    </location>
</feature>
<dbReference type="InterPro" id="IPR017978">
    <property type="entry name" value="GPCR_3_C"/>
</dbReference>
<feature type="chain" id="PRO_5027981553" description="G-protein coupled receptor family C group 6 member A" evidence="18">
    <location>
        <begin position="18"/>
        <end position="901"/>
    </location>
</feature>
<dbReference type="PRINTS" id="PR00248">
    <property type="entry name" value="GPCRMGR"/>
</dbReference>
<keyword evidence="7 18" id="KW-0732">Signal</keyword>
<evidence type="ECO:0000256" key="10">
    <source>
        <dbReference type="ARBA" id="ARBA00023136"/>
    </source>
</evidence>
<dbReference type="Gene3D" id="3.40.50.2300">
    <property type="match status" value="2"/>
</dbReference>
<evidence type="ECO:0000256" key="14">
    <source>
        <dbReference type="ARBA" id="ARBA00023224"/>
    </source>
</evidence>
<feature type="transmembrane region" description="Helical" evidence="17">
    <location>
        <begin position="784"/>
        <end position="806"/>
    </location>
</feature>
<dbReference type="PRINTS" id="PR00592">
    <property type="entry name" value="CASENSINGR"/>
</dbReference>
<evidence type="ECO:0000313" key="21">
    <source>
        <dbReference type="RefSeq" id="XP_031432781.1"/>
    </source>
</evidence>
<sequence>MLNHLCLLVLVSLGTHATDIFPEGASAPGDILIGGLFPIHAGARRPAVYQPGLSQPQSPVCVQLNKGGLTQALAMIQAVEEANRLPQLTRLGITLGYRIHDSCSDVSTALRASMNFTQDSGSSGDGGGGDCRRASGNSSERAQPVMAVLGASYSELSIALARLLTLELIPQISYSSTATILSDKVRFPAFLRTVPNDVYQTRAMVKLLSDNNWNWVGVITTDGDYGRSALDSFATEAAKNGICLAFKEVLPDSVTNPKVNSSIIQVVQTIRSNGRAKVIVSFSKPSYMRQVFEQLQDGPAQDRVWIASDSWSTSGNELAHIDFAFIGKVVGFTFKSGNMSPFHRYLRELNASREKHSSNDTNIPFLREFYHLVDSAKAEAILLNNTYSDAVFSIQMGICAISQAVADLCSKIDCKTPGAVKPWQLLDALKRTEFVKEGKSYKFDEHGDVNLGYDICIWNIRRGAIKSTNVVAEYHLHNNSITPTSQLGPLKDVVSKCSNSCEAGEVKKTVEGQHTCCYECINCPENHYSNDTDVDQCLSCNTAIEWAPERSSACQPKTLELFDWEDGFAIVLLSLAALGVLMALAMAVLFLWQRNTPVVRAAGGPLSQIILLSLMGSFASVAFFVGQPSSIKCKVRQVLFGLSFTLCVSCILVKSLKILLAFHFNPSLQEALRRLYKPYAIVLACVGVQALVCVLWLVLRSPWSSRTVGPTSVLAECQEGSYVAFGTMLGYIAFLAVVCFAFAFKGRKLPESYNEAKFITFGMLIYLISWVIFVPVYVTTSGKYVPAVEMVVILISNYGILCCHFLPKCYIILFKKQHNTKDAFLQCVYEYSQKSTGSFGSLGAEDITKKPCEARSSVSIDLSSSTGSGESSTDTVNSVITVSQSTGGQVTRPRLKRTLSI</sequence>
<evidence type="ECO:0000256" key="9">
    <source>
        <dbReference type="ARBA" id="ARBA00023040"/>
    </source>
</evidence>
<dbReference type="InterPro" id="IPR038550">
    <property type="entry name" value="GPCR_3_9-Cys_sf"/>
</dbReference>
<dbReference type="GO" id="GO:0004930">
    <property type="term" value="F:G protein-coupled receptor activity"/>
    <property type="evidence" value="ECO:0007669"/>
    <property type="project" value="UniProtKB-KW"/>
</dbReference>
<keyword evidence="9" id="KW-0297">G-protein coupled receptor</keyword>
<evidence type="ECO:0000256" key="1">
    <source>
        <dbReference type="ARBA" id="ARBA00004651"/>
    </source>
</evidence>
<dbReference type="Pfam" id="PF07562">
    <property type="entry name" value="NCD3G"/>
    <property type="match status" value="1"/>
</dbReference>
<keyword evidence="14" id="KW-0807">Transducer</keyword>
<evidence type="ECO:0000313" key="20">
    <source>
        <dbReference type="Proteomes" id="UP000515152"/>
    </source>
</evidence>
<dbReference type="Pfam" id="PF00003">
    <property type="entry name" value="7tm_3"/>
    <property type="match status" value="1"/>
</dbReference>
<dbReference type="GeneID" id="105897609"/>
<comment type="subcellular location">
    <subcellularLocation>
        <location evidence="1">Cell membrane</location>
        <topology evidence="1">Multi-pass membrane protein</topology>
    </subcellularLocation>
</comment>
<dbReference type="InterPro" id="IPR028082">
    <property type="entry name" value="Peripla_BP_I"/>
</dbReference>
<name>A0A6P8G8R9_CLUHA</name>
<feature type="transmembrane region" description="Helical" evidence="17">
    <location>
        <begin position="604"/>
        <end position="626"/>
    </location>
</feature>
<dbReference type="InterPro" id="IPR000337">
    <property type="entry name" value="GPCR_3"/>
</dbReference>
<gene>
    <name evidence="21" type="primary">gprc6a</name>
</gene>
<dbReference type="RefSeq" id="XP_031432781.1">
    <property type="nucleotide sequence ID" value="XM_031576921.1"/>
</dbReference>
<comment type="similarity">
    <text evidence="2">Belongs to the G-protein coupled receptor 3 family.</text>
</comment>
<keyword evidence="10 17" id="KW-0472">Membrane</keyword>
<keyword evidence="6" id="KW-0716">Sensory transduction</keyword>
<dbReference type="KEGG" id="char:105897609"/>
<evidence type="ECO:0000256" key="13">
    <source>
        <dbReference type="ARBA" id="ARBA00023180"/>
    </source>
</evidence>
<evidence type="ECO:0000256" key="18">
    <source>
        <dbReference type="SAM" id="SignalP"/>
    </source>
</evidence>
<evidence type="ECO:0000256" key="11">
    <source>
        <dbReference type="ARBA" id="ARBA00023157"/>
    </source>
</evidence>
<dbReference type="FunFam" id="2.10.50.30:FF:000004">
    <property type="entry name" value="Taste receptor type 1 member 3-like protein"/>
    <property type="match status" value="1"/>
</dbReference>
<protein>
    <recommendedName>
        <fullName evidence="15">G-protein coupled receptor family C group 6 member A</fullName>
    </recommendedName>
</protein>
<keyword evidence="11" id="KW-1015">Disulfide bond</keyword>
<dbReference type="Pfam" id="PF01094">
    <property type="entry name" value="ANF_receptor"/>
    <property type="match status" value="1"/>
</dbReference>
<feature type="transmembrane region" description="Helical" evidence="17">
    <location>
        <begin position="756"/>
        <end position="778"/>
    </location>
</feature>